<dbReference type="InterPro" id="IPR001728">
    <property type="entry name" value="ThyrH_rcpt"/>
</dbReference>
<keyword evidence="2" id="KW-0863">Zinc-finger</keyword>
<dbReference type="OrthoDB" id="9996608at2759"/>
<feature type="domain" description="Nuclear receptor" evidence="10">
    <location>
        <begin position="16"/>
        <end position="91"/>
    </location>
</feature>
<dbReference type="PANTHER" id="PTHR24082">
    <property type="entry name" value="NUCLEAR HORMONE RECEPTOR"/>
    <property type="match status" value="1"/>
</dbReference>
<keyword evidence="8" id="KW-0539">Nucleus</keyword>
<keyword evidence="7" id="KW-0675">Receptor</keyword>
<dbReference type="GO" id="GO:0000978">
    <property type="term" value="F:RNA polymerase II cis-regulatory region sequence-specific DNA binding"/>
    <property type="evidence" value="ECO:0007669"/>
    <property type="project" value="TreeGrafter"/>
</dbReference>
<gene>
    <name evidence="11" type="ORF">QVE165_LOCUS8071</name>
</gene>
<dbReference type="PROSITE" id="PS51030">
    <property type="entry name" value="NUCLEAR_REC_DBD_2"/>
    <property type="match status" value="1"/>
</dbReference>
<keyword evidence="3" id="KW-0862">Zinc</keyword>
<dbReference type="PROSITE" id="PS00031">
    <property type="entry name" value="NUCLEAR_REC_DBD_1"/>
    <property type="match status" value="1"/>
</dbReference>
<name>A0A813XRX0_9BILA</name>
<dbReference type="Proteomes" id="UP000663832">
    <property type="component" value="Unassembled WGS sequence"/>
</dbReference>
<dbReference type="InterPro" id="IPR050234">
    <property type="entry name" value="Nuclear_hormone_rcpt_NR1"/>
</dbReference>
<dbReference type="PRINTS" id="PR00546">
    <property type="entry name" value="THYROIDHORMR"/>
</dbReference>
<dbReference type="SUPFAM" id="SSF57716">
    <property type="entry name" value="Glucocorticoid receptor-like (DNA-binding domain)"/>
    <property type="match status" value="1"/>
</dbReference>
<evidence type="ECO:0000256" key="2">
    <source>
        <dbReference type="ARBA" id="ARBA00022771"/>
    </source>
</evidence>
<sequence length="393" mass="45252">MLDQQPSTIPVKSRSLGPCLICNSSAVGINFGVPTCAPCKAFFRRNAVKKAGFVCRLNGDCPVLHEFRRMCNCCRLAKCFRVGMQKCLILSDAEKLARKELVEQNRQKRTKVEIIKKSPVIQPATISYMIEKRTKVLSAFDQTLLGNIFNAYERVYARADSGQHSCFPVVEHTTMHIFYNESEIRNRSLIEYFKLIPEFNRLTINDRTTSIRNHFGGLFSLNEAILARSINQKLVVSVKNLFGLKICKDVLLSMERIHAYTRDPIILKLILIIWSLSMAMNTYNDSTSGDHIYDDTLSLFYSQSIYVELLWRYVESLLPSTKYVVKFFSTFIRDFLYIQTCCFTVNGYMQQKEDEINKMEPLMQSIWPVSKKTEVMSDDDDDDDDIDELLSGE</sequence>
<comment type="caution">
    <text evidence="11">The sequence shown here is derived from an EMBL/GenBank/DDBJ whole genome shotgun (WGS) entry which is preliminary data.</text>
</comment>
<evidence type="ECO:0000313" key="11">
    <source>
        <dbReference type="EMBL" id="CAF0874394.1"/>
    </source>
</evidence>
<dbReference type="GO" id="GO:0045944">
    <property type="term" value="P:positive regulation of transcription by RNA polymerase II"/>
    <property type="evidence" value="ECO:0007669"/>
    <property type="project" value="TreeGrafter"/>
</dbReference>
<evidence type="ECO:0000256" key="5">
    <source>
        <dbReference type="ARBA" id="ARBA00023125"/>
    </source>
</evidence>
<dbReference type="InterPro" id="IPR001628">
    <property type="entry name" value="Znf_hrmn_rcpt"/>
</dbReference>
<reference evidence="11" key="1">
    <citation type="submission" date="2021-02" db="EMBL/GenBank/DDBJ databases">
        <authorList>
            <person name="Nowell W R."/>
        </authorList>
    </citation>
    <scope>NUCLEOTIDE SEQUENCE</scope>
</reference>
<dbReference type="GO" id="GO:0000122">
    <property type="term" value="P:negative regulation of transcription by RNA polymerase II"/>
    <property type="evidence" value="ECO:0007669"/>
    <property type="project" value="TreeGrafter"/>
</dbReference>
<dbReference type="Pfam" id="PF00105">
    <property type="entry name" value="zf-C4"/>
    <property type="match status" value="1"/>
</dbReference>
<accession>A0A813XRX0</accession>
<keyword evidence="1" id="KW-0479">Metal-binding</keyword>
<evidence type="ECO:0000256" key="1">
    <source>
        <dbReference type="ARBA" id="ARBA00022723"/>
    </source>
</evidence>
<evidence type="ECO:0000256" key="7">
    <source>
        <dbReference type="ARBA" id="ARBA00023170"/>
    </source>
</evidence>
<dbReference type="InterPro" id="IPR013088">
    <property type="entry name" value="Znf_NHR/GATA"/>
</dbReference>
<dbReference type="PANTHER" id="PTHR24082:SF283">
    <property type="entry name" value="NUCLEAR HORMONE RECEPTOR HR96"/>
    <property type="match status" value="1"/>
</dbReference>
<dbReference type="GO" id="GO:0008270">
    <property type="term" value="F:zinc ion binding"/>
    <property type="evidence" value="ECO:0007669"/>
    <property type="project" value="UniProtKB-KW"/>
</dbReference>
<keyword evidence="5" id="KW-0238">DNA-binding</keyword>
<evidence type="ECO:0000259" key="10">
    <source>
        <dbReference type="PROSITE" id="PS51030"/>
    </source>
</evidence>
<evidence type="ECO:0000256" key="9">
    <source>
        <dbReference type="SAM" id="MobiDB-lite"/>
    </source>
</evidence>
<dbReference type="SMART" id="SM00399">
    <property type="entry name" value="ZnF_C4"/>
    <property type="match status" value="1"/>
</dbReference>
<dbReference type="GO" id="GO:0004879">
    <property type="term" value="F:nuclear receptor activity"/>
    <property type="evidence" value="ECO:0007669"/>
    <property type="project" value="InterPro"/>
</dbReference>
<proteinExistence type="predicted"/>
<evidence type="ECO:0000256" key="6">
    <source>
        <dbReference type="ARBA" id="ARBA00023163"/>
    </source>
</evidence>
<organism evidence="11 12">
    <name type="scientific">Adineta steineri</name>
    <dbReference type="NCBI Taxonomy" id="433720"/>
    <lineage>
        <taxon>Eukaryota</taxon>
        <taxon>Metazoa</taxon>
        <taxon>Spiralia</taxon>
        <taxon>Gnathifera</taxon>
        <taxon>Rotifera</taxon>
        <taxon>Eurotatoria</taxon>
        <taxon>Bdelloidea</taxon>
        <taxon>Adinetida</taxon>
        <taxon>Adinetidae</taxon>
        <taxon>Adineta</taxon>
    </lineage>
</organism>
<feature type="compositionally biased region" description="Acidic residues" evidence="9">
    <location>
        <begin position="376"/>
        <end position="393"/>
    </location>
</feature>
<dbReference type="AlphaFoldDB" id="A0A813XRX0"/>
<dbReference type="Gene3D" id="3.30.50.10">
    <property type="entry name" value="Erythroid Transcription Factor GATA-1, subunit A"/>
    <property type="match status" value="1"/>
</dbReference>
<dbReference type="GO" id="GO:0030154">
    <property type="term" value="P:cell differentiation"/>
    <property type="evidence" value="ECO:0007669"/>
    <property type="project" value="TreeGrafter"/>
</dbReference>
<keyword evidence="6" id="KW-0804">Transcription</keyword>
<evidence type="ECO:0000256" key="3">
    <source>
        <dbReference type="ARBA" id="ARBA00022833"/>
    </source>
</evidence>
<feature type="region of interest" description="Disordered" evidence="9">
    <location>
        <begin position="371"/>
        <end position="393"/>
    </location>
</feature>
<dbReference type="SUPFAM" id="SSF48508">
    <property type="entry name" value="Nuclear receptor ligand-binding domain"/>
    <property type="match status" value="1"/>
</dbReference>
<evidence type="ECO:0000313" key="12">
    <source>
        <dbReference type="Proteomes" id="UP000663832"/>
    </source>
</evidence>
<protein>
    <recommendedName>
        <fullName evidence="10">Nuclear receptor domain-containing protein</fullName>
    </recommendedName>
</protein>
<dbReference type="PRINTS" id="PR00047">
    <property type="entry name" value="STROIDFINGER"/>
</dbReference>
<dbReference type="EMBL" id="CAJNOM010000035">
    <property type="protein sequence ID" value="CAF0874394.1"/>
    <property type="molecule type" value="Genomic_DNA"/>
</dbReference>
<dbReference type="InterPro" id="IPR035500">
    <property type="entry name" value="NHR-like_dom_sf"/>
</dbReference>
<keyword evidence="4" id="KW-0805">Transcription regulation</keyword>
<keyword evidence="12" id="KW-1185">Reference proteome</keyword>
<evidence type="ECO:0000256" key="4">
    <source>
        <dbReference type="ARBA" id="ARBA00023015"/>
    </source>
</evidence>
<evidence type="ECO:0000256" key="8">
    <source>
        <dbReference type="ARBA" id="ARBA00023242"/>
    </source>
</evidence>